<comment type="caution">
    <text evidence="1">The sequence shown here is derived from an EMBL/GenBank/DDBJ whole genome shotgun (WGS) entry which is preliminary data.</text>
</comment>
<sequence>MQLLDLIESYNAADASTERLYAREGRRVRGGRTDPKYKQSLLEATRLYQAVLDGRTPVYRLQEAMSTSDFQYLFGDIIDRQMLARYQHTPVVWTSVAKRGRVRDFRSVNRYTLDGGEAVLTEVKQAEEYPAATVTDGKYSYSVKKFGRRLPFTWESFINDDLDALADMPNRLANAATFSEEKFFTDLFAGSNGPDSTFFSSGNANVVTSNPALSVAGLTTAYNVLAAQKDTDGNPIYVSGVVLMVPPALRITANNIINATEILAADGGGDGTGNNQLRVQNWLRNDVTVVVNPWLPIISSSANGNTSWYLFADPNVGRPAMEMGFLVGHETPELFQKAPNAVRVGGGTVDPMDGDFDTDSVDTKVRHVFGGTLMDPKSAVASNGTGS</sequence>
<dbReference type="Proteomes" id="UP000603904">
    <property type="component" value="Unassembled WGS sequence"/>
</dbReference>
<accession>A0ABQ4GBZ4</accession>
<keyword evidence="2" id="KW-1185">Reference proteome</keyword>
<evidence type="ECO:0000313" key="1">
    <source>
        <dbReference type="EMBL" id="GIH44599.1"/>
    </source>
</evidence>
<reference evidence="1 2" key="1">
    <citation type="submission" date="2021-01" db="EMBL/GenBank/DDBJ databases">
        <title>Whole genome shotgun sequence of Microbispora corallina NBRC 16416.</title>
        <authorList>
            <person name="Komaki H."/>
            <person name="Tamura T."/>
        </authorList>
    </citation>
    <scope>NUCLEOTIDE SEQUENCE [LARGE SCALE GENOMIC DNA]</scope>
    <source>
        <strain evidence="1 2">NBRC 16416</strain>
    </source>
</reference>
<evidence type="ECO:0000313" key="2">
    <source>
        <dbReference type="Proteomes" id="UP000603904"/>
    </source>
</evidence>
<dbReference type="Pfam" id="PF25209">
    <property type="entry name" value="Phage_capsid_4"/>
    <property type="match status" value="1"/>
</dbReference>
<dbReference type="RefSeq" id="WP_204061582.1">
    <property type="nucleotide sequence ID" value="NZ_BAAAGP010000030.1"/>
</dbReference>
<evidence type="ECO:0008006" key="3">
    <source>
        <dbReference type="Google" id="ProtNLM"/>
    </source>
</evidence>
<organism evidence="1 2">
    <name type="scientific">Microbispora corallina</name>
    <dbReference type="NCBI Taxonomy" id="83302"/>
    <lineage>
        <taxon>Bacteria</taxon>
        <taxon>Bacillati</taxon>
        <taxon>Actinomycetota</taxon>
        <taxon>Actinomycetes</taxon>
        <taxon>Streptosporangiales</taxon>
        <taxon>Streptosporangiaceae</taxon>
        <taxon>Microbispora</taxon>
    </lineage>
</organism>
<protein>
    <recommendedName>
        <fullName evidence="3">Bacteriophage Mu GpT domain-containing protein</fullName>
    </recommendedName>
</protein>
<dbReference type="EMBL" id="BOOC01000064">
    <property type="protein sequence ID" value="GIH44599.1"/>
    <property type="molecule type" value="Genomic_DNA"/>
</dbReference>
<proteinExistence type="predicted"/>
<gene>
    <name evidence="1" type="ORF">Mco01_75990</name>
</gene>
<name>A0ABQ4GBZ4_9ACTN</name>